<dbReference type="GO" id="GO:0097351">
    <property type="term" value="F:toxin sequestering activity"/>
    <property type="evidence" value="ECO:0007669"/>
    <property type="project" value="TreeGrafter"/>
</dbReference>
<evidence type="ECO:0000256" key="1">
    <source>
        <dbReference type="ARBA" id="ARBA00009981"/>
    </source>
</evidence>
<accession>A0A2L0EJR0</accession>
<evidence type="ECO:0000313" key="2">
    <source>
        <dbReference type="EMBL" id="AUX39541.1"/>
    </source>
</evidence>
<evidence type="ECO:0000313" key="3">
    <source>
        <dbReference type="Proteomes" id="UP000238348"/>
    </source>
</evidence>
<dbReference type="PANTHER" id="PTHR35377">
    <property type="entry name" value="ANTITOXIN VAPB49-RELATED-RELATED"/>
    <property type="match status" value="1"/>
</dbReference>
<sequence length="82" mass="9147">MPAVIHVEVTEIRQNLPSWLERVRGGEEVAIIDRGRVMARLVPPVDRRAEARRALEELRARARVGDVESPVGEAWSAADDPP</sequence>
<gene>
    <name evidence="2" type="ORF">SOCE26_009340</name>
</gene>
<reference evidence="2 3" key="1">
    <citation type="submission" date="2015-09" db="EMBL/GenBank/DDBJ databases">
        <title>Sorangium comparison.</title>
        <authorList>
            <person name="Zaburannyi N."/>
            <person name="Bunk B."/>
            <person name="Overmann J."/>
            <person name="Mueller R."/>
        </authorList>
    </citation>
    <scope>NUCLEOTIDE SEQUENCE [LARGE SCALE GENOMIC DNA]</scope>
    <source>
        <strain evidence="2 3">So ce26</strain>
    </source>
</reference>
<protein>
    <submittedName>
        <fullName evidence="2">Phd_YefM</fullName>
    </submittedName>
</protein>
<dbReference type="EMBL" id="CP012673">
    <property type="protein sequence ID" value="AUX39541.1"/>
    <property type="molecule type" value="Genomic_DNA"/>
</dbReference>
<dbReference type="Proteomes" id="UP000238348">
    <property type="component" value="Chromosome"/>
</dbReference>
<dbReference type="OrthoDB" id="9800503at2"/>
<dbReference type="InterPro" id="IPR051416">
    <property type="entry name" value="phD-YefM_TA_antitoxins"/>
</dbReference>
<dbReference type="PANTHER" id="PTHR35377:SF5">
    <property type="entry name" value="ANTITOXIN VAPB46"/>
    <property type="match status" value="1"/>
</dbReference>
<proteinExistence type="inferred from homology"/>
<dbReference type="SUPFAM" id="SSF143120">
    <property type="entry name" value="YefM-like"/>
    <property type="match status" value="1"/>
</dbReference>
<name>A0A2L0EJR0_SORCE</name>
<dbReference type="InterPro" id="IPR036165">
    <property type="entry name" value="YefM-like_sf"/>
</dbReference>
<organism evidence="2 3">
    <name type="scientific">Sorangium cellulosum</name>
    <name type="common">Polyangium cellulosum</name>
    <dbReference type="NCBI Taxonomy" id="56"/>
    <lineage>
        <taxon>Bacteria</taxon>
        <taxon>Pseudomonadati</taxon>
        <taxon>Myxococcota</taxon>
        <taxon>Polyangia</taxon>
        <taxon>Polyangiales</taxon>
        <taxon>Polyangiaceae</taxon>
        <taxon>Sorangium</taxon>
    </lineage>
</organism>
<dbReference type="Gene3D" id="3.40.1620.10">
    <property type="entry name" value="YefM-like domain"/>
    <property type="match status" value="1"/>
</dbReference>
<comment type="similarity">
    <text evidence="1">Belongs to the phD/YefM antitoxin family.</text>
</comment>
<dbReference type="AlphaFoldDB" id="A0A2L0EJR0"/>